<gene>
    <name evidence="1" type="ORF">GCM10009745_62410</name>
</gene>
<keyword evidence="2" id="KW-1185">Reference proteome</keyword>
<evidence type="ECO:0000313" key="2">
    <source>
        <dbReference type="Proteomes" id="UP001500280"/>
    </source>
</evidence>
<comment type="caution">
    <text evidence="1">The sequence shown here is derived from an EMBL/GenBank/DDBJ whole genome shotgun (WGS) entry which is preliminary data.</text>
</comment>
<protein>
    <submittedName>
        <fullName evidence="1">Uncharacterized protein</fullName>
    </submittedName>
</protein>
<accession>A0ABP4ULL9</accession>
<evidence type="ECO:0000313" key="1">
    <source>
        <dbReference type="EMBL" id="GAA1706049.1"/>
    </source>
</evidence>
<proteinExistence type="predicted"/>
<reference evidence="2" key="1">
    <citation type="journal article" date="2019" name="Int. J. Syst. Evol. Microbiol.">
        <title>The Global Catalogue of Microorganisms (GCM) 10K type strain sequencing project: providing services to taxonomists for standard genome sequencing and annotation.</title>
        <authorList>
            <consortium name="The Broad Institute Genomics Platform"/>
            <consortium name="The Broad Institute Genome Sequencing Center for Infectious Disease"/>
            <person name="Wu L."/>
            <person name="Ma J."/>
        </authorList>
    </citation>
    <scope>NUCLEOTIDE SEQUENCE [LARGE SCALE GENOMIC DNA]</scope>
    <source>
        <strain evidence="2">JCM 14307</strain>
    </source>
</reference>
<dbReference type="Proteomes" id="UP001500280">
    <property type="component" value="Unassembled WGS sequence"/>
</dbReference>
<organism evidence="1 2">
    <name type="scientific">Kribbella yunnanensis</name>
    <dbReference type="NCBI Taxonomy" id="190194"/>
    <lineage>
        <taxon>Bacteria</taxon>
        <taxon>Bacillati</taxon>
        <taxon>Actinomycetota</taxon>
        <taxon>Actinomycetes</taxon>
        <taxon>Propionibacteriales</taxon>
        <taxon>Kribbellaceae</taxon>
        <taxon>Kribbella</taxon>
    </lineage>
</organism>
<sequence length="149" mass="16492">MPGGGVFGMLADGTAVVQMCEGHIDGATLYLPDPDVRPRAERNDEMIGEWVADPAVTGFSQFSLQDGGNGWTLKGRLKPRDPAKRYTIYGWTYDNSWSAAHLDFSQDELAKLKPGELVSLPTDLPEEDVEVPNRVWTLTEFQAKACEVY</sequence>
<dbReference type="EMBL" id="BAAANF010000020">
    <property type="protein sequence ID" value="GAA1706049.1"/>
    <property type="molecule type" value="Genomic_DNA"/>
</dbReference>
<name>A0ABP4ULL9_9ACTN</name>